<sequence length="125" mass="13552">MHPSCIPHPGSDVPASPLDLGIQPELSLVSPAEHLSPRRASPRRCDPAVGEAAGRGRNLTFRAPELHRGVMETASWSSDPQWLQTDTGPGPLVIPSPHYLQLSLELKRHHPRDGSLGWRPAAEPS</sequence>
<gene>
    <name evidence="1" type="ORF">DPEC_G00263960</name>
</gene>
<organism evidence="1 2">
    <name type="scientific">Dallia pectoralis</name>
    <name type="common">Alaska blackfish</name>
    <dbReference type="NCBI Taxonomy" id="75939"/>
    <lineage>
        <taxon>Eukaryota</taxon>
        <taxon>Metazoa</taxon>
        <taxon>Chordata</taxon>
        <taxon>Craniata</taxon>
        <taxon>Vertebrata</taxon>
        <taxon>Euteleostomi</taxon>
        <taxon>Actinopterygii</taxon>
        <taxon>Neopterygii</taxon>
        <taxon>Teleostei</taxon>
        <taxon>Protacanthopterygii</taxon>
        <taxon>Esociformes</taxon>
        <taxon>Umbridae</taxon>
        <taxon>Dallia</taxon>
    </lineage>
</organism>
<evidence type="ECO:0000313" key="1">
    <source>
        <dbReference type="EMBL" id="KAJ7994252.1"/>
    </source>
</evidence>
<proteinExistence type="predicted"/>
<dbReference type="Proteomes" id="UP001157502">
    <property type="component" value="Chromosome 23"/>
</dbReference>
<dbReference type="EMBL" id="CM055750">
    <property type="protein sequence ID" value="KAJ7994252.1"/>
    <property type="molecule type" value="Genomic_DNA"/>
</dbReference>
<comment type="caution">
    <text evidence="1">The sequence shown here is derived from an EMBL/GenBank/DDBJ whole genome shotgun (WGS) entry which is preliminary data.</text>
</comment>
<name>A0ACC2FS93_DALPE</name>
<reference evidence="1" key="1">
    <citation type="submission" date="2021-05" db="EMBL/GenBank/DDBJ databases">
        <authorList>
            <person name="Pan Q."/>
            <person name="Jouanno E."/>
            <person name="Zahm M."/>
            <person name="Klopp C."/>
            <person name="Cabau C."/>
            <person name="Louis A."/>
            <person name="Berthelot C."/>
            <person name="Parey E."/>
            <person name="Roest Crollius H."/>
            <person name="Montfort J."/>
            <person name="Robinson-Rechavi M."/>
            <person name="Bouchez O."/>
            <person name="Lampietro C."/>
            <person name="Lopez Roques C."/>
            <person name="Donnadieu C."/>
            <person name="Postlethwait J."/>
            <person name="Bobe J."/>
            <person name="Dillon D."/>
            <person name="Chandos A."/>
            <person name="von Hippel F."/>
            <person name="Guiguen Y."/>
        </authorList>
    </citation>
    <scope>NUCLEOTIDE SEQUENCE</scope>
    <source>
        <strain evidence="1">YG-Jan2019</strain>
    </source>
</reference>
<evidence type="ECO:0000313" key="2">
    <source>
        <dbReference type="Proteomes" id="UP001157502"/>
    </source>
</evidence>
<protein>
    <submittedName>
        <fullName evidence="1">Uncharacterized protein</fullName>
    </submittedName>
</protein>
<keyword evidence="2" id="KW-1185">Reference proteome</keyword>
<accession>A0ACC2FS93</accession>